<sequence length="148" mass="17167">MKPSPFLSIAFLFLATTIYSQNKSEKITTQNGEHYITTSIDYPISGTYLFEGDKEPIVLLNPNGLGIFQQHDLSKVNINWGIECFENGVPMYKKGFNYAVYTLWYKNKEANTTTDNTENWISVHFSIHFEKKKMFILGERSKEYVDNE</sequence>
<evidence type="ECO:0000313" key="1">
    <source>
        <dbReference type="EMBL" id="RVT77427.1"/>
    </source>
</evidence>
<dbReference type="Proteomes" id="UP000285211">
    <property type="component" value="Unassembled WGS sequence"/>
</dbReference>
<name>A0A3S2U3R8_9FLAO</name>
<reference evidence="1 2" key="1">
    <citation type="submission" date="2019-01" db="EMBL/GenBank/DDBJ databases">
        <authorList>
            <person name="Chen W.-M."/>
        </authorList>
    </citation>
    <scope>NUCLEOTIDE SEQUENCE [LARGE SCALE GENOMIC DNA]</scope>
    <source>
        <strain evidence="1 2">BBQ-12</strain>
    </source>
</reference>
<protein>
    <submittedName>
        <fullName evidence="1">Uncharacterized protein</fullName>
    </submittedName>
</protein>
<dbReference type="OrthoDB" id="795889at2"/>
<organism evidence="1 2">
    <name type="scientific">Flavobacterium sufflavum</name>
    <dbReference type="NCBI Taxonomy" id="1921138"/>
    <lineage>
        <taxon>Bacteria</taxon>
        <taxon>Pseudomonadati</taxon>
        <taxon>Bacteroidota</taxon>
        <taxon>Flavobacteriia</taxon>
        <taxon>Flavobacteriales</taxon>
        <taxon>Flavobacteriaceae</taxon>
        <taxon>Flavobacterium</taxon>
    </lineage>
</organism>
<dbReference type="RefSeq" id="WP_128194064.1">
    <property type="nucleotide sequence ID" value="NZ_SACJ01000003.1"/>
</dbReference>
<gene>
    <name evidence="1" type="ORF">EOD40_06370</name>
</gene>
<proteinExistence type="predicted"/>
<dbReference type="AlphaFoldDB" id="A0A3S2U3R8"/>
<dbReference type="EMBL" id="SACJ01000003">
    <property type="protein sequence ID" value="RVT77427.1"/>
    <property type="molecule type" value="Genomic_DNA"/>
</dbReference>
<comment type="caution">
    <text evidence="1">The sequence shown here is derived from an EMBL/GenBank/DDBJ whole genome shotgun (WGS) entry which is preliminary data.</text>
</comment>
<keyword evidence="2" id="KW-1185">Reference proteome</keyword>
<accession>A0A3S2U3R8</accession>
<evidence type="ECO:0000313" key="2">
    <source>
        <dbReference type="Proteomes" id="UP000285211"/>
    </source>
</evidence>